<evidence type="ECO:0000256" key="1">
    <source>
        <dbReference type="SAM" id="MobiDB-lite"/>
    </source>
</evidence>
<dbReference type="InterPro" id="IPR025338">
    <property type="entry name" value="DUF4244"/>
</dbReference>
<feature type="region of interest" description="Disordered" evidence="1">
    <location>
        <begin position="1"/>
        <end position="40"/>
    </location>
</feature>
<keyword evidence="2" id="KW-1133">Transmembrane helix</keyword>
<feature type="transmembrane region" description="Helical" evidence="2">
    <location>
        <begin position="122"/>
        <end position="140"/>
    </location>
</feature>
<name>A0ABQ1NNH2_9MICC</name>
<comment type="caution">
    <text evidence="3">The sequence shown here is derived from an EMBL/GenBank/DDBJ whole genome shotgun (WGS) entry which is preliminary data.</text>
</comment>
<evidence type="ECO:0000313" key="4">
    <source>
        <dbReference type="Proteomes" id="UP000597761"/>
    </source>
</evidence>
<sequence>MSQHALRAPLPDTLLADYPGARRSSLEDGPAGRTDDTDVRRVIRLDEHRARRDPVVDRIPAVLPATGDGGDAADVFAAQPRRPARGSGRRRLAGAVRRALPALVAFCRRIAHGDAGMATAEYAIATLAAVGFAGLLVLILKGNEVRGLLTAIIRQALGG</sequence>
<gene>
    <name evidence="3" type="ORF">GCM10011512_04700</name>
</gene>
<reference evidence="4" key="1">
    <citation type="journal article" date="2019" name="Int. J. Syst. Evol. Microbiol.">
        <title>The Global Catalogue of Microorganisms (GCM) 10K type strain sequencing project: providing services to taxonomists for standard genome sequencing and annotation.</title>
        <authorList>
            <consortium name="The Broad Institute Genomics Platform"/>
            <consortium name="The Broad Institute Genome Sequencing Center for Infectious Disease"/>
            <person name="Wu L."/>
            <person name="Ma J."/>
        </authorList>
    </citation>
    <scope>NUCLEOTIDE SEQUENCE [LARGE SCALE GENOMIC DNA]</scope>
    <source>
        <strain evidence="4">CGMCC 1.15480</strain>
    </source>
</reference>
<dbReference type="EMBL" id="BMJI01000001">
    <property type="protein sequence ID" value="GGC80998.1"/>
    <property type="molecule type" value="Genomic_DNA"/>
</dbReference>
<evidence type="ECO:0000256" key="2">
    <source>
        <dbReference type="SAM" id="Phobius"/>
    </source>
</evidence>
<evidence type="ECO:0008006" key="5">
    <source>
        <dbReference type="Google" id="ProtNLM"/>
    </source>
</evidence>
<proteinExistence type="predicted"/>
<evidence type="ECO:0000313" key="3">
    <source>
        <dbReference type="EMBL" id="GGC80998.1"/>
    </source>
</evidence>
<keyword evidence="4" id="KW-1185">Reference proteome</keyword>
<dbReference type="Pfam" id="PF14029">
    <property type="entry name" value="DUF4244"/>
    <property type="match status" value="1"/>
</dbReference>
<accession>A0ABQ1NNH2</accession>
<dbReference type="Proteomes" id="UP000597761">
    <property type="component" value="Unassembled WGS sequence"/>
</dbReference>
<organism evidence="3 4">
    <name type="scientific">Tersicoccus solisilvae</name>
    <dbReference type="NCBI Taxonomy" id="1882339"/>
    <lineage>
        <taxon>Bacteria</taxon>
        <taxon>Bacillati</taxon>
        <taxon>Actinomycetota</taxon>
        <taxon>Actinomycetes</taxon>
        <taxon>Micrococcales</taxon>
        <taxon>Micrococcaceae</taxon>
        <taxon>Tersicoccus</taxon>
    </lineage>
</organism>
<keyword evidence="2" id="KW-0812">Transmembrane</keyword>
<dbReference type="RefSeq" id="WP_229659700.1">
    <property type="nucleotide sequence ID" value="NZ_BMJI01000001.1"/>
</dbReference>
<keyword evidence="2" id="KW-0472">Membrane</keyword>
<protein>
    <recommendedName>
        <fullName evidence="5">DUF4244 domain-containing protein</fullName>
    </recommendedName>
</protein>